<dbReference type="GO" id="GO:0005975">
    <property type="term" value="P:carbohydrate metabolic process"/>
    <property type="evidence" value="ECO:0007669"/>
    <property type="project" value="InterPro"/>
</dbReference>
<gene>
    <name evidence="10" type="ORF">SK128_024681</name>
</gene>
<evidence type="ECO:0000256" key="6">
    <source>
        <dbReference type="PROSITE-ProRule" id="PRU00779"/>
    </source>
</evidence>
<evidence type="ECO:0000256" key="2">
    <source>
        <dbReference type="ARBA" id="ARBA00007806"/>
    </source>
</evidence>
<dbReference type="EMBL" id="JAXCGZ010017262">
    <property type="protein sequence ID" value="KAK7068401.1"/>
    <property type="molecule type" value="Genomic_DNA"/>
</dbReference>
<dbReference type="Proteomes" id="UP001381693">
    <property type="component" value="Unassembled WGS sequence"/>
</dbReference>
<proteinExistence type="inferred from homology"/>
<name>A0AAN8WLU4_HALRR</name>
<dbReference type="SUPFAM" id="SSF57492">
    <property type="entry name" value="Trefoil"/>
    <property type="match status" value="1"/>
</dbReference>
<keyword evidence="11" id="KW-1185">Reference proteome</keyword>
<evidence type="ECO:0000256" key="3">
    <source>
        <dbReference type="ARBA" id="ARBA00023136"/>
    </source>
</evidence>
<dbReference type="PANTHER" id="PTHR22762">
    <property type="entry name" value="ALPHA-GLUCOSIDASE"/>
    <property type="match status" value="1"/>
</dbReference>
<evidence type="ECO:0000256" key="7">
    <source>
        <dbReference type="RuleBase" id="RU361185"/>
    </source>
</evidence>
<reference evidence="10 11" key="1">
    <citation type="submission" date="2023-11" db="EMBL/GenBank/DDBJ databases">
        <title>Halocaridina rubra genome assembly.</title>
        <authorList>
            <person name="Smith C."/>
        </authorList>
    </citation>
    <scope>NUCLEOTIDE SEQUENCE [LARGE SCALE GENOMIC DNA]</scope>
    <source>
        <strain evidence="10">EP-1</strain>
        <tissue evidence="10">Whole</tissue>
    </source>
</reference>
<dbReference type="InterPro" id="IPR025887">
    <property type="entry name" value="Glyco_hydro_31_N_dom"/>
</dbReference>
<dbReference type="GO" id="GO:0016020">
    <property type="term" value="C:membrane"/>
    <property type="evidence" value="ECO:0007669"/>
    <property type="project" value="UniProtKB-SubCell"/>
</dbReference>
<organism evidence="10 11">
    <name type="scientific">Halocaridina rubra</name>
    <name type="common">Hawaiian red shrimp</name>
    <dbReference type="NCBI Taxonomy" id="373956"/>
    <lineage>
        <taxon>Eukaryota</taxon>
        <taxon>Metazoa</taxon>
        <taxon>Ecdysozoa</taxon>
        <taxon>Arthropoda</taxon>
        <taxon>Crustacea</taxon>
        <taxon>Multicrustacea</taxon>
        <taxon>Malacostraca</taxon>
        <taxon>Eumalacostraca</taxon>
        <taxon>Eucarida</taxon>
        <taxon>Decapoda</taxon>
        <taxon>Pleocyemata</taxon>
        <taxon>Caridea</taxon>
        <taxon>Atyoidea</taxon>
        <taxon>Atyidae</taxon>
        <taxon>Halocaridina</taxon>
    </lineage>
</organism>
<dbReference type="Gene3D" id="4.10.110.10">
    <property type="entry name" value="Spasmolytic Protein, domain 1"/>
    <property type="match status" value="1"/>
</dbReference>
<evidence type="ECO:0000256" key="5">
    <source>
        <dbReference type="ARBA" id="ARBA00023180"/>
    </source>
</evidence>
<evidence type="ECO:0000313" key="11">
    <source>
        <dbReference type="Proteomes" id="UP001381693"/>
    </source>
</evidence>
<feature type="non-terminal residue" evidence="10">
    <location>
        <position position="722"/>
    </location>
</feature>
<keyword evidence="8" id="KW-0812">Transmembrane</keyword>
<sequence length="722" mass="83007">MRLDTFLIPKVKVWQSMVQLQPTKVRKPPDLAYSVVSDQDGSQLARKERNDSCTNVLGIIVGLILTACILYVAVHGRALIMYPKCYNEYKRYRPNSLKDHSPINFNGNHSSSLEKNQSGSVYISPHGTYQELLNVKDYAEWVARLESKTSSSSLMTEPLLANREDLSSKETDKQLNKAVVFRSLKKSLLTSKNQCIDIPLSLRYDCLPGGTVDKDTCANRGCCWQPVDELPQRAKPHPSLKWTTPSQGRPKDLPLNIPFCYYPSDYDGYRFVNFSNNSGFLERETESGYPYDIPLLKIEFFYETETRLRIKIQDAEEVRWEAPLPVKPKTNHKSKPKFVEDNALYKIDIKENDATFAITRRDTMLPLFDTRNAAPLIYADQFLQISTHLPSEYIYGLGEHLNGLLLDTFWTRHVLWNLDQIPEPGKNLYGSHPFYMVMEPNGYAHGVFLHNSNAMDVVLQPSPALTFRTIGGILDIYVFLGPTPSDVVRQYTEVIGRPFLPPYWSLGYHQCRYNYKSVNNTRAVWQRTRDAGIPFDVQWNDIDYMDQNKDFTYDRENYKDLPSFVEEMHQVGMHYIPIIDPGISAAEPLHTYPPWDEGVALNIFVKNASGMPFIGKVWNPVATTWPDFTHPTATYYWGRQLLRYHSWVQIDGVWIDMNEPSNFWSGSYDGCPSSNIENPPYVPHIHGDVLYYHTVCMSARQQVGLHYNVHNLYGFTETISTN</sequence>
<protein>
    <recommendedName>
        <fullName evidence="9">P-type domain-containing protein</fullName>
    </recommendedName>
</protein>
<dbReference type="SUPFAM" id="SSF74650">
    <property type="entry name" value="Galactose mutarotase-like"/>
    <property type="match status" value="1"/>
</dbReference>
<dbReference type="Pfam" id="PF13802">
    <property type="entry name" value="Gal_mutarotas_2"/>
    <property type="match status" value="1"/>
</dbReference>
<keyword evidence="5" id="KW-0325">Glycoprotein</keyword>
<dbReference type="SUPFAM" id="SSF51445">
    <property type="entry name" value="(Trans)glycosidases"/>
    <property type="match status" value="1"/>
</dbReference>
<dbReference type="PANTHER" id="PTHR22762:SF131">
    <property type="entry name" value="GLYCOSIDE HYDROLASE FAMILY 31 N-TERMINAL DOMAIN-CONTAINING PROTEIN"/>
    <property type="match status" value="1"/>
</dbReference>
<keyword evidence="3 8" id="KW-0472">Membrane</keyword>
<dbReference type="AlphaFoldDB" id="A0AAN8WLU4"/>
<dbReference type="Pfam" id="PF00088">
    <property type="entry name" value="Trefoil"/>
    <property type="match status" value="1"/>
</dbReference>
<feature type="transmembrane region" description="Helical" evidence="8">
    <location>
        <begin position="56"/>
        <end position="74"/>
    </location>
</feature>
<dbReference type="InterPro" id="IPR030458">
    <property type="entry name" value="Glyco_hydro_31_AS"/>
</dbReference>
<accession>A0AAN8WLU4</accession>
<dbReference type="SMART" id="SM00018">
    <property type="entry name" value="PD"/>
    <property type="match status" value="1"/>
</dbReference>
<dbReference type="Gene3D" id="3.20.20.80">
    <property type="entry name" value="Glycosidases"/>
    <property type="match status" value="1"/>
</dbReference>
<dbReference type="Pfam" id="PF01055">
    <property type="entry name" value="Glyco_hydro_31_2nd"/>
    <property type="match status" value="1"/>
</dbReference>
<dbReference type="CDD" id="cd00111">
    <property type="entry name" value="Trefoil"/>
    <property type="match status" value="1"/>
</dbReference>
<keyword evidence="8" id="KW-1133">Transmembrane helix</keyword>
<dbReference type="InterPro" id="IPR000322">
    <property type="entry name" value="Glyco_hydro_31_TIM"/>
</dbReference>
<keyword evidence="7" id="KW-0326">Glycosidase</keyword>
<dbReference type="Gene3D" id="2.60.40.1760">
    <property type="entry name" value="glycosyl hydrolase (family 31)"/>
    <property type="match status" value="1"/>
</dbReference>
<evidence type="ECO:0000313" key="10">
    <source>
        <dbReference type="EMBL" id="KAK7068401.1"/>
    </source>
</evidence>
<comment type="caution">
    <text evidence="6">Lacks conserved residue(s) required for the propagation of feature annotation.</text>
</comment>
<dbReference type="PROSITE" id="PS00129">
    <property type="entry name" value="GLYCOSYL_HYDROL_F31_1"/>
    <property type="match status" value="1"/>
</dbReference>
<comment type="caution">
    <text evidence="10">The sequence shown here is derived from an EMBL/GenBank/DDBJ whole genome shotgun (WGS) entry which is preliminary data.</text>
</comment>
<dbReference type="InterPro" id="IPR017853">
    <property type="entry name" value="GH"/>
</dbReference>
<dbReference type="PROSITE" id="PS51448">
    <property type="entry name" value="P_TREFOIL_2"/>
    <property type="match status" value="1"/>
</dbReference>
<dbReference type="CDD" id="cd14752">
    <property type="entry name" value="GH31_N"/>
    <property type="match status" value="1"/>
</dbReference>
<comment type="subcellular location">
    <subcellularLocation>
        <location evidence="1">Membrane</location>
    </subcellularLocation>
</comment>
<dbReference type="GO" id="GO:0030246">
    <property type="term" value="F:carbohydrate binding"/>
    <property type="evidence" value="ECO:0007669"/>
    <property type="project" value="InterPro"/>
</dbReference>
<dbReference type="InterPro" id="IPR011013">
    <property type="entry name" value="Gal_mutarotase_sf_dom"/>
</dbReference>
<evidence type="ECO:0000256" key="1">
    <source>
        <dbReference type="ARBA" id="ARBA00004370"/>
    </source>
</evidence>
<evidence type="ECO:0000256" key="8">
    <source>
        <dbReference type="SAM" id="Phobius"/>
    </source>
</evidence>
<dbReference type="InterPro" id="IPR044913">
    <property type="entry name" value="P_trefoil_dom_sf"/>
</dbReference>
<comment type="similarity">
    <text evidence="2 7">Belongs to the glycosyl hydrolase 31 family.</text>
</comment>
<feature type="domain" description="P-type" evidence="9">
    <location>
        <begin position="193"/>
        <end position="264"/>
    </location>
</feature>
<evidence type="ECO:0000259" key="9">
    <source>
        <dbReference type="PROSITE" id="PS51448"/>
    </source>
</evidence>
<evidence type="ECO:0000256" key="4">
    <source>
        <dbReference type="ARBA" id="ARBA00023157"/>
    </source>
</evidence>
<dbReference type="InterPro" id="IPR000519">
    <property type="entry name" value="P_trefoil_dom"/>
</dbReference>
<keyword evidence="7" id="KW-0378">Hydrolase</keyword>
<dbReference type="GO" id="GO:0004558">
    <property type="term" value="F:alpha-1,4-glucosidase activity"/>
    <property type="evidence" value="ECO:0007669"/>
    <property type="project" value="TreeGrafter"/>
</dbReference>
<keyword evidence="4" id="KW-1015">Disulfide bond</keyword>